<gene>
    <name evidence="10" type="primary">asnS</name>
    <name evidence="10" type="ORF">KC675_04015</name>
</gene>
<keyword evidence="7" id="KW-0030">Aminoacyl-tRNA synthetase</keyword>
<dbReference type="InterPro" id="IPR006195">
    <property type="entry name" value="aa-tRNA-synth_II"/>
</dbReference>
<feature type="domain" description="Aminoacyl-transfer RNA synthetases class-II family profile" evidence="9">
    <location>
        <begin position="159"/>
        <end position="459"/>
    </location>
</feature>
<evidence type="ECO:0000256" key="8">
    <source>
        <dbReference type="NCBIfam" id="TIGR00457"/>
    </source>
</evidence>
<dbReference type="AlphaFoldDB" id="A0A955I9L8"/>
<dbReference type="EMBL" id="JAGQLL010000047">
    <property type="protein sequence ID" value="MCA9380316.1"/>
    <property type="molecule type" value="Genomic_DNA"/>
</dbReference>
<dbReference type="CDD" id="cd04323">
    <property type="entry name" value="AsnRS_cyto_like_N"/>
    <property type="match status" value="1"/>
</dbReference>
<evidence type="ECO:0000313" key="10">
    <source>
        <dbReference type="EMBL" id="MCA9380316.1"/>
    </source>
</evidence>
<evidence type="ECO:0000256" key="6">
    <source>
        <dbReference type="ARBA" id="ARBA00022917"/>
    </source>
</evidence>
<dbReference type="GO" id="GO:0006421">
    <property type="term" value="P:asparaginyl-tRNA aminoacylation"/>
    <property type="evidence" value="ECO:0007669"/>
    <property type="project" value="UniProtKB-UniRule"/>
</dbReference>
<dbReference type="SUPFAM" id="SSF55681">
    <property type="entry name" value="Class II aaRS and biotin synthetases"/>
    <property type="match status" value="1"/>
</dbReference>
<sequence>MHKNSLWDEKKLDQKHLPRINNVNELKDSIQIDQINSKVGEEVSINGWVKSIRSSGKISFIQFRDGRGDIQVVAEEKNLKPEIWNQISELTQESSLQITGIVKEDKRSESGFEISMTDMTIVQISPEFPISNKEHGPEFLLDNRHLWLRSNKQRAILLVRDEIFFSITSFLREEGFIRIDTPIFQPVSCEDTSELFQVDYFGEKTYLTQSGQLYCESAEIALGRTYDFGPVFRAEKSKTRKHLIEFWMMDAELPFTDLKGLMDFEEKMLKRIISDCLKNCKKELNLLERDTESLERYVKNEFVRLTHKETIELLNKKYNQNLTLLDDIGAPEEANLSKEFDMPVFITDWPAEIKAFYMPRYKDGDMERVRAVDLVAPEGFGELMGGSERIFDYNEMISILEKLNYKYEDYAWYLDLRKYGTIPHSGFGIGLERTIRFITGIQHIRETIPFPRMLNRLYP</sequence>
<dbReference type="SUPFAM" id="SSF50249">
    <property type="entry name" value="Nucleic acid-binding proteins"/>
    <property type="match status" value="1"/>
</dbReference>
<proteinExistence type="inferred from homology"/>
<dbReference type="InterPro" id="IPR004364">
    <property type="entry name" value="Aa-tRNA-synt_II"/>
</dbReference>
<dbReference type="EC" id="6.1.1.22" evidence="2 8"/>
<dbReference type="NCBIfam" id="TIGR00457">
    <property type="entry name" value="asnS"/>
    <property type="match status" value="1"/>
</dbReference>
<evidence type="ECO:0000259" key="9">
    <source>
        <dbReference type="PROSITE" id="PS50862"/>
    </source>
</evidence>
<dbReference type="GO" id="GO:0005524">
    <property type="term" value="F:ATP binding"/>
    <property type="evidence" value="ECO:0007669"/>
    <property type="project" value="UniProtKB-KW"/>
</dbReference>
<evidence type="ECO:0000256" key="7">
    <source>
        <dbReference type="ARBA" id="ARBA00023146"/>
    </source>
</evidence>
<evidence type="ECO:0000256" key="4">
    <source>
        <dbReference type="ARBA" id="ARBA00022741"/>
    </source>
</evidence>
<reference evidence="10" key="1">
    <citation type="submission" date="2020-04" db="EMBL/GenBank/DDBJ databases">
        <authorList>
            <person name="Zhang T."/>
        </authorList>
    </citation>
    <scope>NUCLEOTIDE SEQUENCE</scope>
    <source>
        <strain evidence="10">HKST-UBA15</strain>
    </source>
</reference>
<protein>
    <recommendedName>
        <fullName evidence="2 8">Asparagine--tRNA ligase</fullName>
        <ecNumber evidence="2 8">6.1.1.22</ecNumber>
    </recommendedName>
</protein>
<dbReference type="Pfam" id="PF01336">
    <property type="entry name" value="tRNA_anti-codon"/>
    <property type="match status" value="1"/>
</dbReference>
<dbReference type="InterPro" id="IPR004365">
    <property type="entry name" value="NA-bd_OB_tRNA"/>
</dbReference>
<evidence type="ECO:0000256" key="3">
    <source>
        <dbReference type="ARBA" id="ARBA00022598"/>
    </source>
</evidence>
<name>A0A955I9L8_9BACT</name>
<dbReference type="InterPro" id="IPR002312">
    <property type="entry name" value="Asp/Asn-tRNA-synth_IIb"/>
</dbReference>
<keyword evidence="5" id="KW-0067">ATP-binding</keyword>
<dbReference type="Proteomes" id="UP000745577">
    <property type="component" value="Unassembled WGS sequence"/>
</dbReference>
<keyword evidence="4" id="KW-0547">Nucleotide-binding</keyword>
<keyword evidence="6" id="KW-0648">Protein biosynthesis</keyword>
<dbReference type="Gene3D" id="2.40.50.140">
    <property type="entry name" value="Nucleic acid-binding proteins"/>
    <property type="match status" value="1"/>
</dbReference>
<evidence type="ECO:0000256" key="2">
    <source>
        <dbReference type="ARBA" id="ARBA00012816"/>
    </source>
</evidence>
<evidence type="ECO:0000256" key="5">
    <source>
        <dbReference type="ARBA" id="ARBA00022840"/>
    </source>
</evidence>
<dbReference type="GO" id="GO:0003676">
    <property type="term" value="F:nucleic acid binding"/>
    <property type="evidence" value="ECO:0007669"/>
    <property type="project" value="InterPro"/>
</dbReference>
<dbReference type="Gene3D" id="3.30.930.10">
    <property type="entry name" value="Bira Bifunctional Protein, Domain 2"/>
    <property type="match status" value="1"/>
</dbReference>
<dbReference type="PANTHER" id="PTHR22594">
    <property type="entry name" value="ASPARTYL/LYSYL-TRNA SYNTHETASE"/>
    <property type="match status" value="1"/>
</dbReference>
<accession>A0A955I9L8</accession>
<dbReference type="Pfam" id="PF00152">
    <property type="entry name" value="tRNA-synt_2"/>
    <property type="match status" value="1"/>
</dbReference>
<dbReference type="PROSITE" id="PS50862">
    <property type="entry name" value="AA_TRNA_LIGASE_II"/>
    <property type="match status" value="1"/>
</dbReference>
<dbReference type="PRINTS" id="PR01042">
    <property type="entry name" value="TRNASYNTHASP"/>
</dbReference>
<dbReference type="PANTHER" id="PTHR22594:SF34">
    <property type="entry name" value="ASPARAGINE--TRNA LIGASE, MITOCHONDRIAL-RELATED"/>
    <property type="match status" value="1"/>
</dbReference>
<dbReference type="GO" id="GO:0004816">
    <property type="term" value="F:asparagine-tRNA ligase activity"/>
    <property type="evidence" value="ECO:0007669"/>
    <property type="project" value="UniProtKB-UniRule"/>
</dbReference>
<reference evidence="10" key="2">
    <citation type="journal article" date="2021" name="Microbiome">
        <title>Successional dynamics and alternative stable states in a saline activated sludge microbial community over 9 years.</title>
        <authorList>
            <person name="Wang Y."/>
            <person name="Ye J."/>
            <person name="Ju F."/>
            <person name="Liu L."/>
            <person name="Boyd J.A."/>
            <person name="Deng Y."/>
            <person name="Parks D.H."/>
            <person name="Jiang X."/>
            <person name="Yin X."/>
            <person name="Woodcroft B.J."/>
            <person name="Tyson G.W."/>
            <person name="Hugenholtz P."/>
            <person name="Polz M.F."/>
            <person name="Zhang T."/>
        </authorList>
    </citation>
    <scope>NUCLEOTIDE SEQUENCE</scope>
    <source>
        <strain evidence="10">HKST-UBA15</strain>
    </source>
</reference>
<comment type="caution">
    <text evidence="10">The sequence shown here is derived from an EMBL/GenBank/DDBJ whole genome shotgun (WGS) entry which is preliminary data.</text>
</comment>
<dbReference type="NCBIfam" id="NF003037">
    <property type="entry name" value="PRK03932.1"/>
    <property type="match status" value="1"/>
</dbReference>
<evidence type="ECO:0000256" key="1">
    <source>
        <dbReference type="ARBA" id="ARBA00008226"/>
    </source>
</evidence>
<dbReference type="InterPro" id="IPR004522">
    <property type="entry name" value="Asn-tRNA-ligase"/>
</dbReference>
<dbReference type="InterPro" id="IPR045864">
    <property type="entry name" value="aa-tRNA-synth_II/BPL/LPL"/>
</dbReference>
<keyword evidence="3 10" id="KW-0436">Ligase</keyword>
<evidence type="ECO:0000313" key="11">
    <source>
        <dbReference type="Proteomes" id="UP000745577"/>
    </source>
</evidence>
<comment type="similarity">
    <text evidence="1">Belongs to the class-II aminoacyl-tRNA synthetase family.</text>
</comment>
<organism evidence="10 11">
    <name type="scientific">Candidatus Dojkabacteria bacterium</name>
    <dbReference type="NCBI Taxonomy" id="2099670"/>
    <lineage>
        <taxon>Bacteria</taxon>
        <taxon>Candidatus Dojkabacteria</taxon>
    </lineage>
</organism>
<dbReference type="InterPro" id="IPR012340">
    <property type="entry name" value="NA-bd_OB-fold"/>
</dbReference>